<protein>
    <submittedName>
        <fullName evidence="12">Putative protoheme IX biogenesis protein</fullName>
    </submittedName>
</protein>
<dbReference type="AlphaFoldDB" id="A0A1H6FDW1"/>
<evidence type="ECO:0000256" key="2">
    <source>
        <dbReference type="ARBA" id="ARBA00004429"/>
    </source>
</evidence>
<dbReference type="Pfam" id="PF07219">
    <property type="entry name" value="HemY_N"/>
    <property type="match status" value="1"/>
</dbReference>
<keyword evidence="6 10" id="KW-0812">Transmembrane</keyword>
<evidence type="ECO:0000256" key="4">
    <source>
        <dbReference type="ARBA" id="ARBA00022475"/>
    </source>
</evidence>
<name>A0A1H6FDW1_9GAMM</name>
<evidence type="ECO:0000313" key="13">
    <source>
        <dbReference type="Proteomes" id="UP000236724"/>
    </source>
</evidence>
<proteinExistence type="predicted"/>
<keyword evidence="8 10" id="KW-0472">Membrane</keyword>
<evidence type="ECO:0000256" key="5">
    <source>
        <dbReference type="ARBA" id="ARBA00022519"/>
    </source>
</evidence>
<evidence type="ECO:0000256" key="6">
    <source>
        <dbReference type="ARBA" id="ARBA00022692"/>
    </source>
</evidence>
<keyword evidence="9" id="KW-0627">Porphyrin biosynthesis</keyword>
<sequence length="398" mass="45385">MKWLFSLLIVLSVAVGLALLAYDDPGFVVISRGPWTVEGSLAVFSMLVLLSFILLYFLIRLWHGLWYLPERWQSRYQKKMRTRAQLALQQGFTELVEGQWKKAGRSFLRSQPQFLHYLGAAFASQRLGQINKRDKHLEKALEYSPSEYQLSVSLLQSQLQIEQQQYNLALATLKPLHEKMPQQVQVLGLLAQVYKHLGSWANLAALLPDLRKRKVLDAQQLQVLEIKAVQGILTEAAQQSLEALRLNWERLPKASRLQPAIAACYARKLLQEGQTEAVEGLLRDTLKQHWDKDLLSLYAHVNTNPTQQLSRAESWLKQHDQDPFLLLTLGQLSTRNRLWGKAQQYLEASLALEKLPETYQALGDLMLQMGETQRGADYYRQGLSLVNPTQSGSGLSAR</sequence>
<evidence type="ECO:0000256" key="3">
    <source>
        <dbReference type="ARBA" id="ARBA00004744"/>
    </source>
</evidence>
<dbReference type="NCBIfam" id="TIGR00540">
    <property type="entry name" value="TPR_hemY_coli"/>
    <property type="match status" value="1"/>
</dbReference>
<dbReference type="OrthoDB" id="7053339at2"/>
<gene>
    <name evidence="12" type="ORF">MBHS_03467</name>
</gene>
<feature type="domain" description="HemY N-terminal" evidence="11">
    <location>
        <begin position="26"/>
        <end position="128"/>
    </location>
</feature>
<comment type="function">
    <text evidence="1">Involved in a late step of protoheme IX synthesis.</text>
</comment>
<keyword evidence="7 10" id="KW-1133">Transmembrane helix</keyword>
<evidence type="ECO:0000256" key="9">
    <source>
        <dbReference type="ARBA" id="ARBA00023244"/>
    </source>
</evidence>
<dbReference type="GO" id="GO:0005886">
    <property type="term" value="C:plasma membrane"/>
    <property type="evidence" value="ECO:0007669"/>
    <property type="project" value="UniProtKB-SubCell"/>
</dbReference>
<keyword evidence="4" id="KW-1003">Cell membrane</keyword>
<keyword evidence="13" id="KW-1185">Reference proteome</keyword>
<dbReference type="GO" id="GO:0042168">
    <property type="term" value="P:heme metabolic process"/>
    <property type="evidence" value="ECO:0007669"/>
    <property type="project" value="InterPro"/>
</dbReference>
<dbReference type="EMBL" id="FMSV02000537">
    <property type="protein sequence ID" value="SEH07591.1"/>
    <property type="molecule type" value="Genomic_DNA"/>
</dbReference>
<evidence type="ECO:0000256" key="8">
    <source>
        <dbReference type="ARBA" id="ARBA00023136"/>
    </source>
</evidence>
<evidence type="ECO:0000256" key="7">
    <source>
        <dbReference type="ARBA" id="ARBA00022989"/>
    </source>
</evidence>
<evidence type="ECO:0000313" key="12">
    <source>
        <dbReference type="EMBL" id="SEH07591.1"/>
    </source>
</evidence>
<dbReference type="RefSeq" id="WP_103921229.1">
    <property type="nucleotide sequence ID" value="NZ_FMSV02000537.1"/>
</dbReference>
<dbReference type="UniPathway" id="UPA00252"/>
<keyword evidence="5" id="KW-0997">Cell inner membrane</keyword>
<organism evidence="12 13">
    <name type="scientific">Candidatus Venteria ishoeyi</name>
    <dbReference type="NCBI Taxonomy" id="1899563"/>
    <lineage>
        <taxon>Bacteria</taxon>
        <taxon>Pseudomonadati</taxon>
        <taxon>Pseudomonadota</taxon>
        <taxon>Gammaproteobacteria</taxon>
        <taxon>Thiotrichales</taxon>
        <taxon>Thiotrichaceae</taxon>
        <taxon>Venteria</taxon>
    </lineage>
</organism>
<evidence type="ECO:0000256" key="10">
    <source>
        <dbReference type="SAM" id="Phobius"/>
    </source>
</evidence>
<evidence type="ECO:0000259" key="11">
    <source>
        <dbReference type="Pfam" id="PF07219"/>
    </source>
</evidence>
<feature type="transmembrane region" description="Helical" evidence="10">
    <location>
        <begin position="44"/>
        <end position="68"/>
    </location>
</feature>
<dbReference type="InterPro" id="IPR005254">
    <property type="entry name" value="Heme_biosyn_assoc_TPR_pro"/>
</dbReference>
<evidence type="ECO:0000256" key="1">
    <source>
        <dbReference type="ARBA" id="ARBA00002962"/>
    </source>
</evidence>
<accession>A0A1H6FDW1</accession>
<reference evidence="12 13" key="1">
    <citation type="submission" date="2016-10" db="EMBL/GenBank/DDBJ databases">
        <authorList>
            <person name="de Groot N.N."/>
        </authorList>
    </citation>
    <scope>NUCLEOTIDE SEQUENCE [LARGE SCALE GENOMIC DNA]</scope>
    <source>
        <strain evidence="12">MBHS1</strain>
    </source>
</reference>
<dbReference type="SUPFAM" id="SSF48452">
    <property type="entry name" value="TPR-like"/>
    <property type="match status" value="2"/>
</dbReference>
<comment type="pathway">
    <text evidence="3">Porphyrin-containing compound metabolism; protoheme biosynthesis.</text>
</comment>
<dbReference type="Proteomes" id="UP000236724">
    <property type="component" value="Unassembled WGS sequence"/>
</dbReference>
<dbReference type="InterPro" id="IPR010817">
    <property type="entry name" value="HemY_N"/>
</dbReference>
<dbReference type="InterPro" id="IPR011990">
    <property type="entry name" value="TPR-like_helical_dom_sf"/>
</dbReference>
<comment type="subcellular location">
    <subcellularLocation>
        <location evidence="2">Cell inner membrane</location>
        <topology evidence="2">Multi-pass membrane protein</topology>
    </subcellularLocation>
</comment>
<dbReference type="Gene3D" id="1.25.40.10">
    <property type="entry name" value="Tetratricopeptide repeat domain"/>
    <property type="match status" value="2"/>
</dbReference>
<dbReference type="GO" id="GO:0006779">
    <property type="term" value="P:porphyrin-containing compound biosynthetic process"/>
    <property type="evidence" value="ECO:0007669"/>
    <property type="project" value="UniProtKB-KW"/>
</dbReference>